<feature type="compositionally biased region" description="Low complexity" evidence="1">
    <location>
        <begin position="782"/>
        <end position="797"/>
    </location>
</feature>
<evidence type="ECO:0000256" key="1">
    <source>
        <dbReference type="SAM" id="MobiDB-lite"/>
    </source>
</evidence>
<name>A0ABW1AW32_9RHOO</name>
<accession>A0ABW1AW32</accession>
<feature type="region of interest" description="Disordered" evidence="1">
    <location>
        <begin position="186"/>
        <end position="220"/>
    </location>
</feature>
<dbReference type="Proteomes" id="UP001595974">
    <property type="component" value="Unassembled WGS sequence"/>
</dbReference>
<proteinExistence type="predicted"/>
<evidence type="ECO:0000313" key="3">
    <source>
        <dbReference type="Proteomes" id="UP001595974"/>
    </source>
</evidence>
<sequence>MMTETSQRVPIPGEILTPTQPKVLIAKTMRVLLVEQGERDRIVLIALEPITSRGRKYFQGPITLRLSDVEMDLARKRCRIVEGGVAPRPDSTASDEELDRKYCRAGQEKSGTRRKREQRWALIEPLVRDFDSRTRLLDRQFRVATIAARAAELSKKNDLPAKRLTRQINDLLNQYWAGGSTRGALTPFDDARGARGEERTQRKKLGRRNAPTKAGNSGQEGFLLSEHDKDICGFGWRNYYIRGKTVAKALRRTWREFYSDITTNKRGQAVHTLYPANQRPTRKQFCTWGRQRSPGHESWKTQLTKFTMARIDRALLGSANDNVTAVGQRGAMDSTGVDINFVSVLNRIKRIGGAHRILIIDSKYGYIPGFYLGLDAPSATTVRLAMLHAISDKTEWLAWLGLEEQNPDDWLKIQFACLVADNTDLRCTAVEECLEAISCGVQFVPVARSDMNSTVESAHHTVHRASDHNMHGTTHGKKKERGEASPDEDACHTIIEAIRETARAIHAHNTMPLDMIPTLAEHRELVTQGIPLTRLNLTRWDISRGKVAISLIGIQEARMKLLMPIRGTFTKNGVKLLRPDRGDRREFVEPVRYIARDKDFVQRTIRARVMRGRVTPESWDDDFLHDPYHPSHIYYRDPVSGQLMELDAKVNSDDSERLVECSLPDMLDLIDTCSLDRFNARVGRDDAMSALEDAQDHTNQESKAAYQRDLDEAPKKPSKAGMKRDKRANRETEKAALVFGMPVLPATDPIQADSQPTDEPAQPPSADDTEGRAPEAEPPSVATQALPPSPTTSASPLVQSILRRIAERSRNA</sequence>
<organism evidence="2 3">
    <name type="scientific">Thauera sinica</name>
    <dbReference type="NCBI Taxonomy" id="2665146"/>
    <lineage>
        <taxon>Bacteria</taxon>
        <taxon>Pseudomonadati</taxon>
        <taxon>Pseudomonadota</taxon>
        <taxon>Betaproteobacteria</taxon>
        <taxon>Rhodocyclales</taxon>
        <taxon>Zoogloeaceae</taxon>
        <taxon>Thauera</taxon>
    </lineage>
</organism>
<comment type="caution">
    <text evidence="2">The sequence shown here is derived from an EMBL/GenBank/DDBJ whole genome shotgun (WGS) entry which is preliminary data.</text>
</comment>
<reference evidence="3" key="1">
    <citation type="journal article" date="2019" name="Int. J. Syst. Evol. Microbiol.">
        <title>The Global Catalogue of Microorganisms (GCM) 10K type strain sequencing project: providing services to taxonomists for standard genome sequencing and annotation.</title>
        <authorList>
            <consortium name="The Broad Institute Genomics Platform"/>
            <consortium name="The Broad Institute Genome Sequencing Center for Infectious Disease"/>
            <person name="Wu L."/>
            <person name="Ma J."/>
        </authorList>
    </citation>
    <scope>NUCLEOTIDE SEQUENCE [LARGE SCALE GENOMIC DNA]</scope>
    <source>
        <strain evidence="3">SHR3</strain>
    </source>
</reference>
<protein>
    <recommendedName>
        <fullName evidence="4">Integrase catalytic domain-containing protein</fullName>
    </recommendedName>
</protein>
<gene>
    <name evidence="2" type="ORF">ACFPTN_17805</name>
</gene>
<feature type="compositionally biased region" description="Basic and acidic residues" evidence="1">
    <location>
        <begin position="189"/>
        <end position="200"/>
    </location>
</feature>
<keyword evidence="3" id="KW-1185">Reference proteome</keyword>
<evidence type="ECO:0008006" key="4">
    <source>
        <dbReference type="Google" id="ProtNLM"/>
    </source>
</evidence>
<evidence type="ECO:0000313" key="2">
    <source>
        <dbReference type="EMBL" id="MFC5771239.1"/>
    </source>
</evidence>
<feature type="compositionally biased region" description="Basic and acidic residues" evidence="1">
    <location>
        <begin position="694"/>
        <end position="715"/>
    </location>
</feature>
<feature type="region of interest" description="Disordered" evidence="1">
    <location>
        <begin position="464"/>
        <end position="487"/>
    </location>
</feature>
<feature type="region of interest" description="Disordered" evidence="1">
    <location>
        <begin position="692"/>
        <end position="798"/>
    </location>
</feature>
<dbReference type="EMBL" id="JBHSOG010000093">
    <property type="protein sequence ID" value="MFC5771239.1"/>
    <property type="molecule type" value="Genomic_DNA"/>
</dbReference>
<dbReference type="RefSeq" id="WP_157748564.1">
    <property type="nucleotide sequence ID" value="NZ_JBHSOG010000093.1"/>
</dbReference>